<feature type="compositionally biased region" description="Pro residues" evidence="1">
    <location>
        <begin position="55"/>
        <end position="68"/>
    </location>
</feature>
<feature type="transmembrane region" description="Helical" evidence="2">
    <location>
        <begin position="354"/>
        <end position="372"/>
    </location>
</feature>
<feature type="region of interest" description="Disordered" evidence="1">
    <location>
        <begin position="24"/>
        <end position="209"/>
    </location>
</feature>
<keyword evidence="2" id="KW-0812">Transmembrane</keyword>
<evidence type="ECO:0000313" key="3">
    <source>
        <dbReference type="EMBL" id="HIS65980.1"/>
    </source>
</evidence>
<feature type="transmembrane region" description="Helical" evidence="2">
    <location>
        <begin position="247"/>
        <end position="267"/>
    </location>
</feature>
<feature type="transmembrane region" description="Helical" evidence="2">
    <location>
        <begin position="287"/>
        <end position="308"/>
    </location>
</feature>
<feature type="compositionally biased region" description="Pro residues" evidence="1">
    <location>
        <begin position="135"/>
        <end position="149"/>
    </location>
</feature>
<dbReference type="EMBL" id="DVJK01000010">
    <property type="protein sequence ID" value="HIS65980.1"/>
    <property type="molecule type" value="Genomic_DNA"/>
</dbReference>
<evidence type="ECO:0000313" key="4">
    <source>
        <dbReference type="Proteomes" id="UP000824001"/>
    </source>
</evidence>
<keyword evidence="2" id="KW-0472">Membrane</keyword>
<proteinExistence type="predicted"/>
<feature type="transmembrane region" description="Helical" evidence="2">
    <location>
        <begin position="328"/>
        <end position="348"/>
    </location>
</feature>
<protein>
    <submittedName>
        <fullName evidence="3">Uncharacterized protein</fullName>
    </submittedName>
</protein>
<accession>A0A9D1JU10</accession>
<keyword evidence="2" id="KW-1133">Transmembrane helix</keyword>
<gene>
    <name evidence="3" type="ORF">IAC18_00320</name>
</gene>
<evidence type="ECO:0000256" key="2">
    <source>
        <dbReference type="SAM" id="Phobius"/>
    </source>
</evidence>
<name>A0A9D1JU10_9FIRM</name>
<feature type="transmembrane region" description="Helical" evidence="2">
    <location>
        <begin position="384"/>
        <end position="411"/>
    </location>
</feature>
<reference evidence="3" key="2">
    <citation type="journal article" date="2021" name="PeerJ">
        <title>Extensive microbial diversity within the chicken gut microbiome revealed by metagenomics and culture.</title>
        <authorList>
            <person name="Gilroy R."/>
            <person name="Ravi A."/>
            <person name="Getino M."/>
            <person name="Pursley I."/>
            <person name="Horton D.L."/>
            <person name="Alikhan N.F."/>
            <person name="Baker D."/>
            <person name="Gharbi K."/>
            <person name="Hall N."/>
            <person name="Watson M."/>
            <person name="Adriaenssens E.M."/>
            <person name="Foster-Nyarko E."/>
            <person name="Jarju S."/>
            <person name="Secka A."/>
            <person name="Antonio M."/>
            <person name="Oren A."/>
            <person name="Chaudhuri R.R."/>
            <person name="La Ragione R."/>
            <person name="Hildebrand F."/>
            <person name="Pallen M.J."/>
        </authorList>
    </citation>
    <scope>NUCLEOTIDE SEQUENCE</scope>
    <source>
        <strain evidence="3">ChiHjej10B9-9673</strain>
    </source>
</reference>
<reference evidence="3" key="1">
    <citation type="submission" date="2020-10" db="EMBL/GenBank/DDBJ databases">
        <authorList>
            <person name="Gilroy R."/>
        </authorList>
    </citation>
    <scope>NUCLEOTIDE SEQUENCE</scope>
    <source>
        <strain evidence="3">ChiHjej10B9-9673</strain>
    </source>
</reference>
<feature type="non-terminal residue" evidence="3">
    <location>
        <position position="1"/>
    </location>
</feature>
<evidence type="ECO:0000256" key="1">
    <source>
        <dbReference type="SAM" id="MobiDB-lite"/>
    </source>
</evidence>
<organism evidence="3 4">
    <name type="scientific">Candidatus Scatomorpha merdipullorum</name>
    <dbReference type="NCBI Taxonomy" id="2840927"/>
    <lineage>
        <taxon>Bacteria</taxon>
        <taxon>Bacillati</taxon>
        <taxon>Bacillota</taxon>
        <taxon>Clostridia</taxon>
        <taxon>Eubacteriales</taxon>
        <taxon>Candidatus Scatomorpha</taxon>
    </lineage>
</organism>
<sequence>KFCGRQLGDGELCSCPEAMDEYKRLHPAAPAQPAPPPAAEKGAAPAPPRAAVSPDAPPKPPISQPRPPAQVGAQGDFPKTTAPGWQAGAGFTPPPPQAPKPGMGFTSPPPQAPKPGVGFTPPPPQAPKAAAGFTPPGPGGNYAPPPPQPGNGGGGYNPPPPPPYDGGGDCYPPPRGGFDPQPGGPGPQGGPYAPPQWPGNPPDVHPPYGYPPKPNFFNTLLRHLAELFKRPSDAMPTLAQEAHFGEAAIFMGLQALFAGLLAAALTGQLNRFFRFLGAPDEALFSGFQSLLVALLLSFALSALTALIWHGLARAFGAKLGLVQSFELVGARSVFVAALDLVCCLLAFINAGAGLFAFFVLGALLTAVCLGAASYRAPGLNPNRAVYLGMIMALVRMLLMLLFILLFSQFFLPGYMREALHEFDLEDFLGSLLYMF</sequence>
<feature type="compositionally biased region" description="Pro residues" evidence="1">
    <location>
        <begin position="192"/>
        <end position="209"/>
    </location>
</feature>
<feature type="compositionally biased region" description="Low complexity" evidence="1">
    <location>
        <begin position="39"/>
        <end position="54"/>
    </location>
</feature>
<comment type="caution">
    <text evidence="3">The sequence shown here is derived from an EMBL/GenBank/DDBJ whole genome shotgun (WGS) entry which is preliminary data.</text>
</comment>
<dbReference type="AlphaFoldDB" id="A0A9D1JU10"/>
<dbReference type="Proteomes" id="UP000824001">
    <property type="component" value="Unassembled WGS sequence"/>
</dbReference>